<proteinExistence type="predicted"/>
<organism evidence="2 3">
    <name type="scientific">Streptomyces huasconensis</name>
    <dbReference type="NCBI Taxonomy" id="1854574"/>
    <lineage>
        <taxon>Bacteria</taxon>
        <taxon>Bacillati</taxon>
        <taxon>Actinomycetota</taxon>
        <taxon>Actinomycetes</taxon>
        <taxon>Kitasatosporales</taxon>
        <taxon>Streptomycetaceae</taxon>
        <taxon>Streptomyces</taxon>
    </lineage>
</organism>
<dbReference type="EMBL" id="JBEYRS010000003">
    <property type="protein sequence ID" value="MEW2362427.1"/>
    <property type="molecule type" value="Genomic_DNA"/>
</dbReference>
<dbReference type="Proteomes" id="UP001553843">
    <property type="component" value="Unassembled WGS sequence"/>
</dbReference>
<dbReference type="RefSeq" id="WP_359770689.1">
    <property type="nucleotide sequence ID" value="NZ_JBEYRR010000001.1"/>
</dbReference>
<dbReference type="PANTHER" id="PTHR22870">
    <property type="entry name" value="REGULATOR OF CHROMOSOME CONDENSATION"/>
    <property type="match status" value="1"/>
</dbReference>
<protein>
    <recommendedName>
        <fullName evidence="4">Regulator of chromosome condensation (RCC1) repeat-containing protein</fullName>
    </recommendedName>
</protein>
<dbReference type="InterPro" id="IPR051210">
    <property type="entry name" value="Ub_ligase/GEF_domain"/>
</dbReference>
<dbReference type="PROSITE" id="PS50012">
    <property type="entry name" value="RCC1_3"/>
    <property type="match status" value="2"/>
</dbReference>
<sequence length="113" mass="11629">MAGLQDVDDVVAGGAQALAVSKGRVWSWGENGDGQLGNNRSGDNSALPLRAPNISMARQVAAGCDFSLALMEDGPVWSWGSGVRRQLGTSGRTSQYVPQQIEGLSGIAEVAAG</sequence>
<dbReference type="Pfam" id="PF00415">
    <property type="entry name" value="RCC1"/>
    <property type="match status" value="2"/>
</dbReference>
<keyword evidence="3" id="KW-1185">Reference proteome</keyword>
<dbReference type="Gene3D" id="2.130.10.30">
    <property type="entry name" value="Regulator of chromosome condensation 1/beta-lactamase-inhibitor protein II"/>
    <property type="match status" value="1"/>
</dbReference>
<evidence type="ECO:0000313" key="3">
    <source>
        <dbReference type="Proteomes" id="UP001553843"/>
    </source>
</evidence>
<dbReference type="InterPro" id="IPR000408">
    <property type="entry name" value="Reg_chr_condens"/>
</dbReference>
<gene>
    <name evidence="2" type="ORF">AB0887_10755</name>
</gene>
<name>A0ABV3LSJ1_9ACTN</name>
<keyword evidence="1" id="KW-0677">Repeat</keyword>
<comment type="caution">
    <text evidence="2">The sequence shown here is derived from an EMBL/GenBank/DDBJ whole genome shotgun (WGS) entry which is preliminary data.</text>
</comment>
<evidence type="ECO:0000313" key="2">
    <source>
        <dbReference type="EMBL" id="MEW2362427.1"/>
    </source>
</evidence>
<evidence type="ECO:0008006" key="4">
    <source>
        <dbReference type="Google" id="ProtNLM"/>
    </source>
</evidence>
<dbReference type="PANTHER" id="PTHR22870:SF408">
    <property type="entry name" value="OS09G0560450 PROTEIN"/>
    <property type="match status" value="1"/>
</dbReference>
<dbReference type="SUPFAM" id="SSF50985">
    <property type="entry name" value="RCC1/BLIP-II"/>
    <property type="match status" value="1"/>
</dbReference>
<reference evidence="2 3" key="1">
    <citation type="submission" date="2024-06" db="EMBL/GenBank/DDBJ databases">
        <title>The Natural Products Discovery Center: Release of the First 8490 Sequenced Strains for Exploring Actinobacteria Biosynthetic Diversity.</title>
        <authorList>
            <person name="Kalkreuter E."/>
            <person name="Kautsar S.A."/>
            <person name="Yang D."/>
            <person name="Bader C.D."/>
            <person name="Teijaro C.N."/>
            <person name="Fluegel L."/>
            <person name="Davis C.M."/>
            <person name="Simpson J.R."/>
            <person name="Lauterbach L."/>
            <person name="Steele A.D."/>
            <person name="Gui C."/>
            <person name="Meng S."/>
            <person name="Li G."/>
            <person name="Viehrig K."/>
            <person name="Ye F."/>
            <person name="Su P."/>
            <person name="Kiefer A.F."/>
            <person name="Nichols A."/>
            <person name="Cepeda A.J."/>
            <person name="Yan W."/>
            <person name="Fan B."/>
            <person name="Jiang Y."/>
            <person name="Adhikari A."/>
            <person name="Zheng C.-J."/>
            <person name="Schuster L."/>
            <person name="Cowan T.M."/>
            <person name="Smanski M.J."/>
            <person name="Chevrette M.G."/>
            <person name="De Carvalho L.P.S."/>
            <person name="Shen B."/>
        </authorList>
    </citation>
    <scope>NUCLEOTIDE SEQUENCE [LARGE SCALE GENOMIC DNA]</scope>
    <source>
        <strain evidence="2 3">NPDC047833</strain>
    </source>
</reference>
<dbReference type="InterPro" id="IPR009091">
    <property type="entry name" value="RCC1/BLIP-II"/>
</dbReference>
<accession>A0ABV3LSJ1</accession>
<evidence type="ECO:0000256" key="1">
    <source>
        <dbReference type="ARBA" id="ARBA00022737"/>
    </source>
</evidence>